<dbReference type="PATRIC" id="fig|1236046.6.peg.264"/>
<dbReference type="PANTHER" id="PTHR36178">
    <property type="entry name" value="SLR0625 PROTEIN"/>
    <property type="match status" value="1"/>
</dbReference>
<feature type="transmembrane region" description="Helical" evidence="1">
    <location>
        <begin position="436"/>
        <end position="455"/>
    </location>
</feature>
<evidence type="ECO:0000313" key="3">
    <source>
        <dbReference type="Proteomes" id="UP000054260"/>
    </source>
</evidence>
<protein>
    <recommendedName>
        <fullName evidence="4">Sodium:glutamate symporter</fullName>
    </recommendedName>
</protein>
<keyword evidence="1" id="KW-0812">Transmembrane</keyword>
<evidence type="ECO:0000313" key="2">
    <source>
        <dbReference type="EMBL" id="KUK66144.1"/>
    </source>
</evidence>
<name>A0A117LTA1_9BACT</name>
<dbReference type="GO" id="GO:0016020">
    <property type="term" value="C:membrane"/>
    <property type="evidence" value="ECO:0007669"/>
    <property type="project" value="InterPro"/>
</dbReference>
<dbReference type="Proteomes" id="UP000054260">
    <property type="component" value="Unassembled WGS sequence"/>
</dbReference>
<dbReference type="EMBL" id="LGGH01000248">
    <property type="protein sequence ID" value="KUK66144.1"/>
    <property type="molecule type" value="Genomic_DNA"/>
</dbReference>
<feature type="transmembrane region" description="Helical" evidence="1">
    <location>
        <begin position="108"/>
        <end position="134"/>
    </location>
</feature>
<dbReference type="GO" id="GO:0015501">
    <property type="term" value="F:glutamate:sodium symporter activity"/>
    <property type="evidence" value="ECO:0007669"/>
    <property type="project" value="InterPro"/>
</dbReference>
<proteinExistence type="predicted"/>
<dbReference type="AlphaFoldDB" id="A0A117LTA1"/>
<accession>A0A117LTA1</accession>
<comment type="caution">
    <text evidence="2">The sequence shown here is derived from an EMBL/GenBank/DDBJ whole genome shotgun (WGS) entry which is preliminary data.</text>
</comment>
<keyword evidence="1" id="KW-1133">Transmembrane helix</keyword>
<feature type="transmembrane region" description="Helical" evidence="1">
    <location>
        <begin position="336"/>
        <end position="359"/>
    </location>
</feature>
<evidence type="ECO:0008006" key="4">
    <source>
        <dbReference type="Google" id="ProtNLM"/>
    </source>
</evidence>
<feature type="non-terminal residue" evidence="2">
    <location>
        <position position="1"/>
    </location>
</feature>
<evidence type="ECO:0000256" key="1">
    <source>
        <dbReference type="SAM" id="Phobius"/>
    </source>
</evidence>
<organism evidence="2 3">
    <name type="scientific">Mesotoga infera</name>
    <dbReference type="NCBI Taxonomy" id="1236046"/>
    <lineage>
        <taxon>Bacteria</taxon>
        <taxon>Thermotogati</taxon>
        <taxon>Thermotogota</taxon>
        <taxon>Thermotogae</taxon>
        <taxon>Kosmotogales</taxon>
        <taxon>Kosmotogaceae</taxon>
        <taxon>Mesotoga</taxon>
    </lineage>
</organism>
<feature type="transmembrane region" description="Helical" evidence="1">
    <location>
        <begin position="270"/>
        <end position="290"/>
    </location>
</feature>
<feature type="transmembrane region" description="Helical" evidence="1">
    <location>
        <begin position="79"/>
        <end position="96"/>
    </location>
</feature>
<feature type="transmembrane region" description="Helical" evidence="1">
    <location>
        <begin position="173"/>
        <end position="194"/>
    </location>
</feature>
<feature type="transmembrane region" description="Helical" evidence="1">
    <location>
        <begin position="311"/>
        <end position="330"/>
    </location>
</feature>
<feature type="transmembrane region" description="Helical" evidence="1">
    <location>
        <begin position="409"/>
        <end position="429"/>
    </location>
</feature>
<dbReference type="GO" id="GO:0015813">
    <property type="term" value="P:L-glutamate transmembrane transport"/>
    <property type="evidence" value="ECO:0007669"/>
    <property type="project" value="InterPro"/>
</dbReference>
<keyword evidence="1" id="KW-0472">Membrane</keyword>
<feature type="transmembrane region" description="Helical" evidence="1">
    <location>
        <begin position="232"/>
        <end position="250"/>
    </location>
</feature>
<feature type="transmembrane region" description="Helical" evidence="1">
    <location>
        <begin position="371"/>
        <end position="389"/>
    </location>
</feature>
<dbReference type="InterPro" id="IPR004445">
    <property type="entry name" value="GltS"/>
</dbReference>
<sequence length="468" mass="51695">SDTIALFKRGDLVEQDWTSVLDFAYLSILLGVASVLKRLISPLSKVLIPNAVIAGFLGILLGPEVLKVIPFSYDRLGNLVYHLMAIGFIAIALKRTRRSTTKSSVNTGFLISMSYALQGFLGFVVGIALVGLFFKDLFPPFGLLLALGFAQGPGQAYSLGSQWEALGFTGGGAVGLSVSTLGFLWAAFGGIVMLNTMVYRKRQVGIPIEKPTVKKRVEAVIKDFEFSDFDGFTIQALAVGIVYLVTYLFLKWFTGLIGGLGTFGETFAQVLWGFHFVIGVLFAMAFRAIYEKVRKSEKYEIEYMNDFLLQRIGGGVFDFMVAASIAGISFSVIHEYIWPVIIITSIGGLFTAGYTIWFGKRIYEKAPLEHIVTFFGMHTGTLSTGMALLREVDPTFETGTAEDMVFGSGLALFLGIPMLILLNIPILGYKAEQPIYYLYFILGLSAYIGAMYFFWFRKAKIRSREKKS</sequence>
<dbReference type="PANTHER" id="PTHR36178:SF1">
    <property type="entry name" value="SODIUM_GLUTAMATE SYMPORTER"/>
    <property type="match status" value="1"/>
</dbReference>
<gene>
    <name evidence="2" type="ORF">XD86_1310</name>
</gene>
<reference evidence="3" key="1">
    <citation type="journal article" date="2015" name="MBio">
        <title>Genome-Resolved Metagenomic Analysis Reveals Roles for Candidate Phyla and Other Microbial Community Members in Biogeochemical Transformations in Oil Reservoirs.</title>
        <authorList>
            <person name="Hu P."/>
            <person name="Tom L."/>
            <person name="Singh A."/>
            <person name="Thomas B.C."/>
            <person name="Baker B.J."/>
            <person name="Piceno Y.M."/>
            <person name="Andersen G.L."/>
            <person name="Banfield J.F."/>
        </authorList>
    </citation>
    <scope>NUCLEOTIDE SEQUENCE [LARGE SCALE GENOMIC DNA]</scope>
</reference>